<dbReference type="SUPFAM" id="SSF53335">
    <property type="entry name" value="S-adenosyl-L-methionine-dependent methyltransferases"/>
    <property type="match status" value="1"/>
</dbReference>
<dbReference type="CDD" id="cd02440">
    <property type="entry name" value="AdoMet_MTases"/>
    <property type="match status" value="1"/>
</dbReference>
<dbReference type="Gene3D" id="3.40.50.150">
    <property type="entry name" value="Vaccinia Virus protein VP39"/>
    <property type="match status" value="1"/>
</dbReference>
<reference evidence="2" key="2">
    <citation type="submission" date="2020-09" db="EMBL/GenBank/DDBJ databases">
        <authorList>
            <person name="Sun Q."/>
            <person name="Kim S."/>
        </authorList>
    </citation>
    <scope>NUCLEOTIDE SEQUENCE</scope>
    <source>
        <strain evidence="2">KCTC 32020</strain>
    </source>
</reference>
<protein>
    <recommendedName>
        <fullName evidence="1">Methyltransferase domain-containing protein</fullName>
    </recommendedName>
</protein>
<evidence type="ECO:0000313" key="3">
    <source>
        <dbReference type="Proteomes" id="UP000636453"/>
    </source>
</evidence>
<comment type="caution">
    <text evidence="2">The sequence shown here is derived from an EMBL/GenBank/DDBJ whole genome shotgun (WGS) entry which is preliminary data.</text>
</comment>
<dbReference type="AlphaFoldDB" id="A0A918Z824"/>
<dbReference type="InterPro" id="IPR029063">
    <property type="entry name" value="SAM-dependent_MTases_sf"/>
</dbReference>
<organism evidence="2 3">
    <name type="scientific">Vulcaniibacterium thermophilum</name>
    <dbReference type="NCBI Taxonomy" id="1169913"/>
    <lineage>
        <taxon>Bacteria</taxon>
        <taxon>Pseudomonadati</taxon>
        <taxon>Pseudomonadota</taxon>
        <taxon>Gammaproteobacteria</taxon>
        <taxon>Lysobacterales</taxon>
        <taxon>Lysobacteraceae</taxon>
        <taxon>Vulcaniibacterium</taxon>
    </lineage>
</organism>
<name>A0A918Z824_9GAMM</name>
<dbReference type="Pfam" id="PF13649">
    <property type="entry name" value="Methyltransf_25"/>
    <property type="match status" value="1"/>
</dbReference>
<sequence length="256" mass="29198">MADRLSIRPMNFFDQYPRFYQTSRTSPWPRRLNARHTAIIARNAEALRGRRVIDIASHDGRWTFAALHAGAAHVVGIEPRAELIANARESLTHYGVSPDRYELRQGDVFDVLDGSLHADVVLCLGFYYHTIRHAELLDRIERTGAHLVVIDTEVAPISDAAAGLDDPRLVYANPHVIQLLQDPVDDQRMACADALTRNGRTLVGRPSREAIRFMAAHFGFELDSYSWQAHFERRPADAEDMIDYFEGWRDTLYLTR</sequence>
<keyword evidence="3" id="KW-1185">Reference proteome</keyword>
<evidence type="ECO:0000313" key="2">
    <source>
        <dbReference type="EMBL" id="GHE41203.1"/>
    </source>
</evidence>
<evidence type="ECO:0000259" key="1">
    <source>
        <dbReference type="Pfam" id="PF13649"/>
    </source>
</evidence>
<proteinExistence type="predicted"/>
<accession>A0A918Z824</accession>
<dbReference type="InterPro" id="IPR041698">
    <property type="entry name" value="Methyltransf_25"/>
</dbReference>
<gene>
    <name evidence="2" type="ORF">GCM10007167_23910</name>
</gene>
<dbReference type="EMBL" id="BNCF01000015">
    <property type="protein sequence ID" value="GHE41203.1"/>
    <property type="molecule type" value="Genomic_DNA"/>
</dbReference>
<dbReference type="Proteomes" id="UP000636453">
    <property type="component" value="Unassembled WGS sequence"/>
</dbReference>
<feature type="domain" description="Methyltransferase" evidence="1">
    <location>
        <begin position="52"/>
        <end position="141"/>
    </location>
</feature>
<reference evidence="2" key="1">
    <citation type="journal article" date="2014" name="Int. J. Syst. Evol. Microbiol.">
        <title>Complete genome sequence of Corynebacterium casei LMG S-19264T (=DSM 44701T), isolated from a smear-ripened cheese.</title>
        <authorList>
            <consortium name="US DOE Joint Genome Institute (JGI-PGF)"/>
            <person name="Walter F."/>
            <person name="Albersmeier A."/>
            <person name="Kalinowski J."/>
            <person name="Ruckert C."/>
        </authorList>
    </citation>
    <scope>NUCLEOTIDE SEQUENCE</scope>
    <source>
        <strain evidence="2">KCTC 32020</strain>
    </source>
</reference>